<gene>
    <name evidence="1" type="ORF">SAMN04488508_107285</name>
</gene>
<dbReference type="RefSeq" id="WP_073318414.1">
    <property type="nucleotide sequence ID" value="NZ_FQYP01000007.1"/>
</dbReference>
<evidence type="ECO:0000313" key="2">
    <source>
        <dbReference type="Proteomes" id="UP000184432"/>
    </source>
</evidence>
<dbReference type="STRING" id="570521.SAMN04488508_107285"/>
<evidence type="ECO:0008006" key="3">
    <source>
        <dbReference type="Google" id="ProtNLM"/>
    </source>
</evidence>
<dbReference type="Proteomes" id="UP000184432">
    <property type="component" value="Unassembled WGS sequence"/>
</dbReference>
<protein>
    <recommendedName>
        <fullName evidence="3">Ferredoxin subunit of nitrite reductase or a ring-hydroxylating dioxygenase</fullName>
    </recommendedName>
</protein>
<evidence type="ECO:0000313" key="1">
    <source>
        <dbReference type="EMBL" id="SHJ32552.1"/>
    </source>
</evidence>
<sequence>MKKIVFLLGILLIASCSSDDDNRNNPNLPNVGFTAQINLNLPQFVNLRFPGGIVVDRTEGRGIRGLILYNQNDQQFFAYELSDPNIPLMDCSALDVQATRAVSNCGNDNVYEITSFGQQVQGEGGQPLLPYRIEKNGNTLTVSN</sequence>
<dbReference type="AlphaFoldDB" id="A0A1M6IDL5"/>
<dbReference type="PROSITE" id="PS51257">
    <property type="entry name" value="PROKAR_LIPOPROTEIN"/>
    <property type="match status" value="1"/>
</dbReference>
<dbReference type="EMBL" id="FQYP01000007">
    <property type="protein sequence ID" value="SHJ32552.1"/>
    <property type="molecule type" value="Genomic_DNA"/>
</dbReference>
<dbReference type="OrthoDB" id="1201186at2"/>
<name>A0A1M6IDL5_9FLAO</name>
<organism evidence="1 2">
    <name type="scientific">Aquimarina spongiae</name>
    <dbReference type="NCBI Taxonomy" id="570521"/>
    <lineage>
        <taxon>Bacteria</taxon>
        <taxon>Pseudomonadati</taxon>
        <taxon>Bacteroidota</taxon>
        <taxon>Flavobacteriia</taxon>
        <taxon>Flavobacteriales</taxon>
        <taxon>Flavobacteriaceae</taxon>
        <taxon>Aquimarina</taxon>
    </lineage>
</organism>
<reference evidence="2" key="1">
    <citation type="submission" date="2016-11" db="EMBL/GenBank/DDBJ databases">
        <authorList>
            <person name="Varghese N."/>
            <person name="Submissions S."/>
        </authorList>
    </citation>
    <scope>NUCLEOTIDE SEQUENCE [LARGE SCALE GENOMIC DNA]</scope>
    <source>
        <strain evidence="2">DSM 22623</strain>
    </source>
</reference>
<accession>A0A1M6IDL5</accession>
<proteinExistence type="predicted"/>
<keyword evidence="2" id="KW-1185">Reference proteome</keyword>